<dbReference type="OrthoDB" id="942904at2"/>
<name>A0A385SVP1_9BACT</name>
<dbReference type="Proteomes" id="UP000266183">
    <property type="component" value="Chromosome"/>
</dbReference>
<protein>
    <submittedName>
        <fullName evidence="1">Uncharacterized protein</fullName>
    </submittedName>
</protein>
<dbReference type="RefSeq" id="WP_119758537.1">
    <property type="nucleotide sequence ID" value="NZ_CP032382.1"/>
</dbReference>
<sequence>MSVICADTFSQIANDSLNRKASYIIRANSYKPGIYTSFEEFKYNSPAIVDHYTFDGKRFWTDRTGEKKKIKRKTIWGYSDGKHLYARWNRYPEITVLGRYCYFQEKGVGFTLIPYSDRVIINYNTGAIYLLNKRLAKKILETDPELLAEFMKERSKKKMLLEYIMKYNFRNQSKIQ</sequence>
<gene>
    <name evidence="1" type="ORF">D4L85_33980</name>
</gene>
<dbReference type="AlphaFoldDB" id="A0A385SVP1"/>
<dbReference type="EMBL" id="CP032382">
    <property type="protein sequence ID" value="AYB35289.1"/>
    <property type="molecule type" value="Genomic_DNA"/>
</dbReference>
<dbReference type="KEGG" id="chk:D4L85_33980"/>
<evidence type="ECO:0000313" key="1">
    <source>
        <dbReference type="EMBL" id="AYB35289.1"/>
    </source>
</evidence>
<reference evidence="2" key="1">
    <citation type="submission" date="2018-09" db="EMBL/GenBank/DDBJ databases">
        <title>Chryseolinea sp. KIS68-18 isolated from soil.</title>
        <authorList>
            <person name="Weon H.-Y."/>
            <person name="Kwon S.-W."/>
            <person name="Lee S.A."/>
        </authorList>
    </citation>
    <scope>NUCLEOTIDE SEQUENCE [LARGE SCALE GENOMIC DNA]</scope>
    <source>
        <strain evidence="2">KIS68-18</strain>
    </source>
</reference>
<proteinExistence type="predicted"/>
<accession>A0A385SVP1</accession>
<keyword evidence="2" id="KW-1185">Reference proteome</keyword>
<organism evidence="1 2">
    <name type="scientific">Chryseolinea soli</name>
    <dbReference type="NCBI Taxonomy" id="2321403"/>
    <lineage>
        <taxon>Bacteria</taxon>
        <taxon>Pseudomonadati</taxon>
        <taxon>Bacteroidota</taxon>
        <taxon>Cytophagia</taxon>
        <taxon>Cytophagales</taxon>
        <taxon>Fulvivirgaceae</taxon>
        <taxon>Chryseolinea</taxon>
    </lineage>
</organism>
<evidence type="ECO:0000313" key="2">
    <source>
        <dbReference type="Proteomes" id="UP000266183"/>
    </source>
</evidence>